<name>A0A382YUF1_9ZZZZ</name>
<evidence type="ECO:0000256" key="1">
    <source>
        <dbReference type="SAM" id="MobiDB-lite"/>
    </source>
</evidence>
<protein>
    <submittedName>
        <fullName evidence="2">Uncharacterized protein</fullName>
    </submittedName>
</protein>
<dbReference type="AlphaFoldDB" id="A0A382YUF1"/>
<sequence>MWSTVYCLGGKPSSLFASPDSKGRALREYALEGPVEPAESDDGRSVGPIKTGSQF</sequence>
<reference evidence="2" key="1">
    <citation type="submission" date="2018-05" db="EMBL/GenBank/DDBJ databases">
        <authorList>
            <person name="Lanie J.A."/>
            <person name="Ng W.-L."/>
            <person name="Kazmierczak K.M."/>
            <person name="Andrzejewski T.M."/>
            <person name="Davidsen T.M."/>
            <person name="Wayne K.J."/>
            <person name="Tettelin H."/>
            <person name="Glass J.I."/>
            <person name="Rusch D."/>
            <person name="Podicherti R."/>
            <person name="Tsui H.-C.T."/>
            <person name="Winkler M.E."/>
        </authorList>
    </citation>
    <scope>NUCLEOTIDE SEQUENCE</scope>
</reference>
<organism evidence="2">
    <name type="scientific">marine metagenome</name>
    <dbReference type="NCBI Taxonomy" id="408172"/>
    <lineage>
        <taxon>unclassified sequences</taxon>
        <taxon>metagenomes</taxon>
        <taxon>ecological metagenomes</taxon>
    </lineage>
</organism>
<feature type="region of interest" description="Disordered" evidence="1">
    <location>
        <begin position="29"/>
        <end position="55"/>
    </location>
</feature>
<accession>A0A382YUF1</accession>
<dbReference type="EMBL" id="UINC01178526">
    <property type="protein sequence ID" value="SVD86730.1"/>
    <property type="molecule type" value="Genomic_DNA"/>
</dbReference>
<proteinExistence type="predicted"/>
<evidence type="ECO:0000313" key="2">
    <source>
        <dbReference type="EMBL" id="SVD86730.1"/>
    </source>
</evidence>
<gene>
    <name evidence="2" type="ORF">METZ01_LOCUS439584</name>
</gene>